<dbReference type="Pfam" id="PF02606">
    <property type="entry name" value="LpxK"/>
    <property type="match status" value="1"/>
</dbReference>
<dbReference type="RefSeq" id="WP_062591951.1">
    <property type="nucleotide sequence ID" value="NZ_LQZQ01000045.1"/>
</dbReference>
<evidence type="ECO:0000256" key="11">
    <source>
        <dbReference type="ARBA" id="ARBA00023098"/>
    </source>
</evidence>
<evidence type="ECO:0000256" key="12">
    <source>
        <dbReference type="ARBA" id="ARBA00029757"/>
    </source>
</evidence>
<evidence type="ECO:0000256" key="2">
    <source>
        <dbReference type="ARBA" id="ARBA00004870"/>
    </source>
</evidence>
<evidence type="ECO:0000256" key="8">
    <source>
        <dbReference type="ARBA" id="ARBA00022741"/>
    </source>
</evidence>
<dbReference type="Proteomes" id="UP000075583">
    <property type="component" value="Unassembled WGS sequence"/>
</dbReference>
<comment type="pathway">
    <text evidence="2 13">Glycolipid biosynthesis; lipid IV(A) biosynthesis; lipid IV(A) from (3R)-3-hydroxytetradecanoyl-[acyl-carrier-protein] and UDP-N-acetyl-alpha-D-glucosamine: step 6/6.</text>
</comment>
<keyword evidence="8 13" id="KW-0547">Nucleotide-binding</keyword>
<comment type="catalytic activity">
    <reaction evidence="13">
        <text>a lipid A disaccharide + ATP = a lipid IVA + ADP + H(+)</text>
        <dbReference type="Rhea" id="RHEA:67840"/>
        <dbReference type="ChEBI" id="CHEBI:15378"/>
        <dbReference type="ChEBI" id="CHEBI:30616"/>
        <dbReference type="ChEBI" id="CHEBI:176343"/>
        <dbReference type="ChEBI" id="CHEBI:176425"/>
        <dbReference type="ChEBI" id="CHEBI:456216"/>
        <dbReference type="EC" id="2.7.1.130"/>
    </reaction>
</comment>
<dbReference type="InterPro" id="IPR003758">
    <property type="entry name" value="LpxK"/>
</dbReference>
<dbReference type="InterPro" id="IPR027417">
    <property type="entry name" value="P-loop_NTPase"/>
</dbReference>
<keyword evidence="6 13" id="KW-0441">Lipid A biosynthesis</keyword>
<dbReference type="SUPFAM" id="SSF52540">
    <property type="entry name" value="P-loop containing nucleoside triphosphate hydrolases"/>
    <property type="match status" value="1"/>
</dbReference>
<dbReference type="EC" id="2.7.1.130" evidence="3 13"/>
<dbReference type="GO" id="GO:0009245">
    <property type="term" value="P:lipid A biosynthetic process"/>
    <property type="evidence" value="ECO:0007669"/>
    <property type="project" value="UniProtKB-UniRule"/>
</dbReference>
<dbReference type="STRING" id="279360.MB14_05705"/>
<keyword evidence="7 13" id="KW-0808">Transferase</keyword>
<feature type="binding site" evidence="13">
    <location>
        <begin position="47"/>
        <end position="54"/>
    </location>
    <ligand>
        <name>ATP</name>
        <dbReference type="ChEBI" id="CHEBI:30616"/>
    </ligand>
</feature>
<gene>
    <name evidence="13" type="primary">lpxK</name>
    <name evidence="14" type="ORF">MB14_05705</name>
</gene>
<dbReference type="EMBL" id="LQZQ01000045">
    <property type="protein sequence ID" value="KYG74698.1"/>
    <property type="molecule type" value="Genomic_DNA"/>
</dbReference>
<dbReference type="UniPathway" id="UPA00359">
    <property type="reaction ID" value="UER00482"/>
</dbReference>
<comment type="caution">
    <text evidence="14">The sequence shown here is derived from an EMBL/GenBank/DDBJ whole genome shotgun (WGS) entry which is preliminary data.</text>
</comment>
<organism evidence="14 15">
    <name type="scientific">Roseivirga ehrenbergii (strain DSM 102268 / JCM 13514 / KCTC 12282 / NCIMB 14502 / KMM 6017)</name>
    <dbReference type="NCBI Taxonomy" id="279360"/>
    <lineage>
        <taxon>Bacteria</taxon>
        <taxon>Pseudomonadati</taxon>
        <taxon>Bacteroidota</taxon>
        <taxon>Cytophagia</taxon>
        <taxon>Cytophagales</taxon>
        <taxon>Roseivirgaceae</taxon>
        <taxon>Roseivirga</taxon>
    </lineage>
</organism>
<dbReference type="GO" id="GO:0009244">
    <property type="term" value="P:lipopolysaccharide core region biosynthetic process"/>
    <property type="evidence" value="ECO:0007669"/>
    <property type="project" value="TreeGrafter"/>
</dbReference>
<dbReference type="HAMAP" id="MF_00409">
    <property type="entry name" value="LpxK"/>
    <property type="match status" value="1"/>
</dbReference>
<comment type="similarity">
    <text evidence="13">Belongs to the LpxK family.</text>
</comment>
<evidence type="ECO:0000256" key="5">
    <source>
        <dbReference type="ARBA" id="ARBA00022516"/>
    </source>
</evidence>
<sequence length="352" mass="40969">MKLLRWILFPISALYGGLMSFRNHLYNIGKKPQVEFDRTVISVGNLSMGGTGKTPMVEYLIRLLQKDYRLATLSRGYGRKTRGYRMASETDTAETMGDEPYQYYRKFGTNISVCVGEERVIAIPSALMEKEDIEVFLLDDAYQHRKVARDFNILLSDFNHPFYEDYILPTGELRESRSGAKRADCVIITKSPETIDEQERREIKVNVKVYLGEKPVFFSRIIYDEPKPVFKEQLGELIKGSTVLLLTAIADNKMFKTEVERNYSIKQEFVFQDHHGFTAKDLDGLLTYLQTQKEEIKIVTTEKDMVRLLTLAEHPLFKKTTAFYIPIRFELEEEEKFTSRLFKVLEQKKNLN</sequence>
<evidence type="ECO:0000256" key="10">
    <source>
        <dbReference type="ARBA" id="ARBA00022840"/>
    </source>
</evidence>
<dbReference type="GO" id="GO:0005524">
    <property type="term" value="F:ATP binding"/>
    <property type="evidence" value="ECO:0007669"/>
    <property type="project" value="UniProtKB-UniRule"/>
</dbReference>
<evidence type="ECO:0000256" key="1">
    <source>
        <dbReference type="ARBA" id="ARBA00002274"/>
    </source>
</evidence>
<accession>A0A150X7K0</accession>
<protein>
    <recommendedName>
        <fullName evidence="4 13">Tetraacyldisaccharide 4'-kinase</fullName>
        <ecNumber evidence="3 13">2.7.1.130</ecNumber>
    </recommendedName>
    <alternativeName>
        <fullName evidence="12 13">Lipid A 4'-kinase</fullName>
    </alternativeName>
</protein>
<keyword evidence="9 13" id="KW-0418">Kinase</keyword>
<dbReference type="NCBIfam" id="TIGR00682">
    <property type="entry name" value="lpxK"/>
    <property type="match status" value="1"/>
</dbReference>
<comment type="function">
    <text evidence="1 13">Transfers the gamma-phosphate of ATP to the 4'-position of a tetraacyldisaccharide 1-phosphate intermediate (termed DS-1-P) to form tetraacyldisaccharide 1,4'-bis-phosphate (lipid IVA).</text>
</comment>
<keyword evidence="15" id="KW-1185">Reference proteome</keyword>
<keyword evidence="11 13" id="KW-0443">Lipid metabolism</keyword>
<proteinExistence type="inferred from homology"/>
<reference evidence="14" key="1">
    <citation type="submission" date="2016-01" db="EMBL/GenBank/DDBJ databases">
        <title>Genome sequencing of Roseivirga ehrenbergii KMM 6017.</title>
        <authorList>
            <person name="Selvaratnam C."/>
            <person name="Thevarajoo S."/>
            <person name="Goh K.M."/>
            <person name="Ee R."/>
            <person name="Chan K.-G."/>
            <person name="Chong C.S."/>
        </authorList>
    </citation>
    <scope>NUCLEOTIDE SEQUENCE [LARGE SCALE GENOMIC DNA]</scope>
    <source>
        <strain evidence="14">KMM 6017</strain>
    </source>
</reference>
<evidence type="ECO:0000313" key="14">
    <source>
        <dbReference type="EMBL" id="KYG74698.1"/>
    </source>
</evidence>
<dbReference type="OrthoDB" id="9766423at2"/>
<evidence type="ECO:0000256" key="7">
    <source>
        <dbReference type="ARBA" id="ARBA00022679"/>
    </source>
</evidence>
<keyword evidence="5 13" id="KW-0444">Lipid biosynthesis</keyword>
<evidence type="ECO:0000256" key="9">
    <source>
        <dbReference type="ARBA" id="ARBA00022777"/>
    </source>
</evidence>
<name>A0A150X7K0_ROSEK</name>
<evidence type="ECO:0000256" key="4">
    <source>
        <dbReference type="ARBA" id="ARBA00016436"/>
    </source>
</evidence>
<evidence type="ECO:0000256" key="6">
    <source>
        <dbReference type="ARBA" id="ARBA00022556"/>
    </source>
</evidence>
<keyword evidence="10 13" id="KW-0067">ATP-binding</keyword>
<dbReference type="PANTHER" id="PTHR42724">
    <property type="entry name" value="TETRAACYLDISACCHARIDE 4'-KINASE"/>
    <property type="match status" value="1"/>
</dbReference>
<dbReference type="PANTHER" id="PTHR42724:SF1">
    <property type="entry name" value="TETRAACYLDISACCHARIDE 4'-KINASE, MITOCHONDRIAL-RELATED"/>
    <property type="match status" value="1"/>
</dbReference>
<dbReference type="GO" id="GO:0009029">
    <property type="term" value="F:lipid-A 4'-kinase activity"/>
    <property type="evidence" value="ECO:0007669"/>
    <property type="project" value="UniProtKB-UniRule"/>
</dbReference>
<evidence type="ECO:0000256" key="3">
    <source>
        <dbReference type="ARBA" id="ARBA00012071"/>
    </source>
</evidence>
<evidence type="ECO:0000313" key="15">
    <source>
        <dbReference type="Proteomes" id="UP000075583"/>
    </source>
</evidence>
<evidence type="ECO:0000256" key="13">
    <source>
        <dbReference type="HAMAP-Rule" id="MF_00409"/>
    </source>
</evidence>
<dbReference type="GO" id="GO:0005886">
    <property type="term" value="C:plasma membrane"/>
    <property type="evidence" value="ECO:0007669"/>
    <property type="project" value="TreeGrafter"/>
</dbReference>
<dbReference type="AlphaFoldDB" id="A0A150X7K0"/>